<dbReference type="EMBL" id="AP019302">
    <property type="protein sequence ID" value="BBH06015.1"/>
    <property type="molecule type" value="Genomic_DNA"/>
</dbReference>
<feature type="non-terminal residue" evidence="1">
    <location>
        <position position="1"/>
    </location>
</feature>
<dbReference type="PANTHER" id="PTHR11439">
    <property type="entry name" value="GAG-POL-RELATED RETROTRANSPOSON"/>
    <property type="match status" value="1"/>
</dbReference>
<proteinExistence type="predicted"/>
<evidence type="ECO:0000313" key="1">
    <source>
        <dbReference type="EMBL" id="BBH06015.1"/>
    </source>
</evidence>
<reference evidence="1" key="1">
    <citation type="journal article" date="2019" name="Science">
        <title>Mutation of a bHLH transcription factor allowed almond domestication.</title>
        <authorList>
            <person name="Sanchez-Perez R."/>
            <person name="Pavan S."/>
            <person name="Mazzeo R."/>
            <person name="Moldovan C."/>
            <person name="Aiese Cigliano R."/>
            <person name="Del Cueto J."/>
            <person name="Ricciardi F."/>
            <person name="Lotti C."/>
            <person name="Ricciardi L."/>
            <person name="Dicenta F."/>
            <person name="Lopez-Marques R.L."/>
            <person name="Lindberg Moller B."/>
        </authorList>
    </citation>
    <scope>NUCLEOTIDE SEQUENCE</scope>
</reference>
<dbReference type="AlphaFoldDB" id="A0A4Y1RPI4"/>
<accession>A0A4Y1RPI4</accession>
<dbReference type="PANTHER" id="PTHR11439:SF467">
    <property type="entry name" value="INTEGRASE CATALYTIC DOMAIN-CONTAINING PROTEIN"/>
    <property type="match status" value="1"/>
</dbReference>
<organism evidence="1">
    <name type="scientific">Prunus dulcis</name>
    <name type="common">Almond</name>
    <name type="synonym">Amygdalus dulcis</name>
    <dbReference type="NCBI Taxonomy" id="3755"/>
    <lineage>
        <taxon>Eukaryota</taxon>
        <taxon>Viridiplantae</taxon>
        <taxon>Streptophyta</taxon>
        <taxon>Embryophyta</taxon>
        <taxon>Tracheophyta</taxon>
        <taxon>Spermatophyta</taxon>
        <taxon>Magnoliopsida</taxon>
        <taxon>eudicotyledons</taxon>
        <taxon>Gunneridae</taxon>
        <taxon>Pentapetalae</taxon>
        <taxon>rosids</taxon>
        <taxon>fabids</taxon>
        <taxon>Rosales</taxon>
        <taxon>Rosaceae</taxon>
        <taxon>Amygdaloideae</taxon>
        <taxon>Amygdaleae</taxon>
        <taxon>Prunus</taxon>
    </lineage>
</organism>
<name>A0A4Y1RPI4_PRUDU</name>
<dbReference type="InterPro" id="IPR043502">
    <property type="entry name" value="DNA/RNA_pol_sf"/>
</dbReference>
<protein>
    <submittedName>
        <fullName evidence="1">ABC-2 type transporter family protein</fullName>
    </submittedName>
</protein>
<sequence>QSPRAWFGRFSKSMKNFGYKQSNSDHTLFLKHKKGKVTALIVYVDDMVVTKNDLEEKWLIQNKEYFYHNGNILDILTNTGMLASKTIDISMELNHQFGEYPDQVPTNKERYQRIVGKLIYLGRIRPNMVYAVSVVSQFMHAPSEAYMDAENRILRYLKSALGRGLMVTLIQTRRVFVTDRPSTSGYFTFVGSNLKVVSISSVEVEYRGMAHGVYELLWIRNLLGNWSSNPNMPCNSIVTTNP</sequence>
<gene>
    <name evidence="1" type="ORF">Prudu_017560</name>
</gene>
<dbReference type="SUPFAM" id="SSF56672">
    <property type="entry name" value="DNA/RNA polymerases"/>
    <property type="match status" value="1"/>
</dbReference>